<dbReference type="GO" id="GO:0003677">
    <property type="term" value="F:DNA binding"/>
    <property type="evidence" value="ECO:0007669"/>
    <property type="project" value="InterPro"/>
</dbReference>
<dbReference type="GO" id="GO:0000981">
    <property type="term" value="F:DNA-binding transcription factor activity, RNA polymerase II-specific"/>
    <property type="evidence" value="ECO:0007669"/>
    <property type="project" value="InterPro"/>
</dbReference>
<keyword evidence="3" id="KW-0812">Transmembrane</keyword>
<organism evidence="5 6">
    <name type="scientific">Fusarium solani</name>
    <name type="common">Filamentous fungus</name>
    <dbReference type="NCBI Taxonomy" id="169388"/>
    <lineage>
        <taxon>Eukaryota</taxon>
        <taxon>Fungi</taxon>
        <taxon>Dikarya</taxon>
        <taxon>Ascomycota</taxon>
        <taxon>Pezizomycotina</taxon>
        <taxon>Sordariomycetes</taxon>
        <taxon>Hypocreomycetidae</taxon>
        <taxon>Hypocreales</taxon>
        <taxon>Nectriaceae</taxon>
        <taxon>Fusarium</taxon>
        <taxon>Fusarium solani species complex</taxon>
    </lineage>
</organism>
<evidence type="ECO:0000313" key="6">
    <source>
        <dbReference type="Proteomes" id="UP000736672"/>
    </source>
</evidence>
<evidence type="ECO:0000256" key="3">
    <source>
        <dbReference type="SAM" id="Phobius"/>
    </source>
</evidence>
<dbReference type="AlphaFoldDB" id="A0A9P9KT04"/>
<evidence type="ECO:0000256" key="1">
    <source>
        <dbReference type="ARBA" id="ARBA00022723"/>
    </source>
</evidence>
<name>A0A9P9KT04_FUSSL</name>
<dbReference type="GO" id="GO:0008270">
    <property type="term" value="F:zinc ion binding"/>
    <property type="evidence" value="ECO:0007669"/>
    <property type="project" value="InterPro"/>
</dbReference>
<keyword evidence="1" id="KW-0479">Metal-binding</keyword>
<dbReference type="CDD" id="cd00067">
    <property type="entry name" value="GAL4"/>
    <property type="match status" value="1"/>
</dbReference>
<dbReference type="OrthoDB" id="2123952at2759"/>
<dbReference type="InterPro" id="IPR036864">
    <property type="entry name" value="Zn2-C6_fun-type_DNA-bd_sf"/>
</dbReference>
<reference evidence="5" key="1">
    <citation type="journal article" date="2021" name="Nat. Commun.">
        <title>Genetic determinants of endophytism in the Arabidopsis root mycobiome.</title>
        <authorList>
            <person name="Mesny F."/>
            <person name="Miyauchi S."/>
            <person name="Thiergart T."/>
            <person name="Pickel B."/>
            <person name="Atanasova L."/>
            <person name="Karlsson M."/>
            <person name="Huettel B."/>
            <person name="Barry K.W."/>
            <person name="Haridas S."/>
            <person name="Chen C."/>
            <person name="Bauer D."/>
            <person name="Andreopoulos W."/>
            <person name="Pangilinan J."/>
            <person name="LaButti K."/>
            <person name="Riley R."/>
            <person name="Lipzen A."/>
            <person name="Clum A."/>
            <person name="Drula E."/>
            <person name="Henrissat B."/>
            <person name="Kohler A."/>
            <person name="Grigoriev I.V."/>
            <person name="Martin F.M."/>
            <person name="Hacquard S."/>
        </authorList>
    </citation>
    <scope>NUCLEOTIDE SEQUENCE</scope>
    <source>
        <strain evidence="5">FSSC 5 MPI-SDFR-AT-0091</strain>
    </source>
</reference>
<accession>A0A9P9KT04</accession>
<gene>
    <name evidence="5" type="ORF">B0J15DRAFT_591798</name>
</gene>
<dbReference type="Gene3D" id="4.10.240.10">
    <property type="entry name" value="Zn(2)-C6 fungal-type DNA-binding domain"/>
    <property type="match status" value="1"/>
</dbReference>
<evidence type="ECO:0000256" key="2">
    <source>
        <dbReference type="ARBA" id="ARBA00023242"/>
    </source>
</evidence>
<keyword evidence="3" id="KW-0472">Membrane</keyword>
<evidence type="ECO:0000259" key="4">
    <source>
        <dbReference type="PROSITE" id="PS50048"/>
    </source>
</evidence>
<dbReference type="PANTHER" id="PTHR47431">
    <property type="entry name" value="ZN(II)2CYS6 TRANSCRIPTION FACTOR (EUROFUNG)-RELATED"/>
    <property type="match status" value="1"/>
</dbReference>
<dbReference type="EMBL" id="JAGTJS010000005">
    <property type="protein sequence ID" value="KAH7267976.1"/>
    <property type="molecule type" value="Genomic_DNA"/>
</dbReference>
<comment type="caution">
    <text evidence="5">The sequence shown here is derived from an EMBL/GenBank/DDBJ whole genome shotgun (WGS) entry which is preliminary data.</text>
</comment>
<dbReference type="SUPFAM" id="SSF57701">
    <property type="entry name" value="Zn2/Cys6 DNA-binding domain"/>
    <property type="match status" value="1"/>
</dbReference>
<dbReference type="PROSITE" id="PS50048">
    <property type="entry name" value="ZN2_CY6_FUNGAL_2"/>
    <property type="match status" value="1"/>
</dbReference>
<dbReference type="SMART" id="SM00066">
    <property type="entry name" value="GAL4"/>
    <property type="match status" value="1"/>
</dbReference>
<feature type="domain" description="Zn(2)-C6 fungal-type" evidence="4">
    <location>
        <begin position="17"/>
        <end position="46"/>
    </location>
</feature>
<dbReference type="Pfam" id="PF00172">
    <property type="entry name" value="Zn_clus"/>
    <property type="match status" value="1"/>
</dbReference>
<keyword evidence="3" id="KW-1133">Transmembrane helix</keyword>
<dbReference type="InterPro" id="IPR007219">
    <property type="entry name" value="XnlR_reg_dom"/>
</dbReference>
<proteinExistence type="predicted"/>
<dbReference type="InterPro" id="IPR001138">
    <property type="entry name" value="Zn2Cys6_DnaBD"/>
</dbReference>
<protein>
    <recommendedName>
        <fullName evidence="4">Zn(2)-C6 fungal-type domain-containing protein</fullName>
    </recommendedName>
</protein>
<dbReference type="PANTHER" id="PTHR47431:SF5">
    <property type="entry name" value="ZN(II)2CYS6 TRANSCRIPTION FACTOR (EUROFUNG)"/>
    <property type="match status" value="1"/>
</dbReference>
<dbReference type="PROSITE" id="PS00463">
    <property type="entry name" value="ZN2_CY6_FUNGAL_1"/>
    <property type="match status" value="1"/>
</dbReference>
<dbReference type="Proteomes" id="UP000736672">
    <property type="component" value="Unassembled WGS sequence"/>
</dbReference>
<dbReference type="GO" id="GO:0006351">
    <property type="term" value="P:DNA-templated transcription"/>
    <property type="evidence" value="ECO:0007669"/>
    <property type="project" value="InterPro"/>
</dbReference>
<keyword evidence="2" id="KW-0539">Nucleus</keyword>
<dbReference type="Pfam" id="PF04082">
    <property type="entry name" value="Fungal_trans"/>
    <property type="match status" value="1"/>
</dbReference>
<feature type="transmembrane region" description="Helical" evidence="3">
    <location>
        <begin position="547"/>
        <end position="569"/>
    </location>
</feature>
<sequence length="618" mass="67965">MSTVKRKKFAVPPARSACLMCRAARVRCSGDSPCTRCRKKNQTCTFKPSRRGLRGQSPSPNILDAPGPPDMAVDDSSAIISGAAISLEQPYNQLDNMADAGFLPTLYTDDLDAFRFDQMFTGDSDEALDRFFADIFCLPSFPRAEGLDTTLLLTDDLTPLCSTLQGYRSDADVLRAYYQLVHPVFPILPPPSESSTDSTENQPDAVYEPSSPLILSLLSILVSGQEQDSTAGLTPGTPPRIRLANSFAQCAAEACEISSETQNTSSPSFIRSSAHPSVPIELEVPLAFCVLSLFQYLYCGNIKEMTRFAEKAIDSAIRLSLHKQERKDGDLIVEAKSRAWWMTYLCMCHASTVSCKPPLRSINLADVQTPFPTSSYRPRVWDRYIRAEETLVAATLLLVALVKGFHSEAAIPSFRQSLEVLNNLINSQLTQLNEVTAGATALSDIPESRLADCLHNITRVRLMSAHIKTHRYRALMEYPVILEKFEAYPPLDVSDRPPSGCNASKFHGPDKLNRIFPFTSLKSLQVCFESALGIADCLNSLSDNLPVAPFACSAIIAGYTALMILHFHISETGRTWPRLTVDELGERCKATVITTLRALGNYSAGFPFVHTLAGKLLL</sequence>
<keyword evidence="6" id="KW-1185">Reference proteome</keyword>
<dbReference type="CDD" id="cd12148">
    <property type="entry name" value="fungal_TF_MHR"/>
    <property type="match status" value="1"/>
</dbReference>
<evidence type="ECO:0000313" key="5">
    <source>
        <dbReference type="EMBL" id="KAH7267976.1"/>
    </source>
</evidence>